<reference evidence="2" key="1">
    <citation type="submission" date="2022-10" db="EMBL/GenBank/DDBJ databases">
        <title>Genome assembly of Pristionchus species.</title>
        <authorList>
            <person name="Yoshida K."/>
            <person name="Sommer R.J."/>
        </authorList>
    </citation>
    <scope>NUCLEOTIDE SEQUENCE [LARGE SCALE GENOMIC DNA]</scope>
    <source>
        <strain evidence="2">RS5460</strain>
    </source>
</reference>
<dbReference type="Proteomes" id="UP001328107">
    <property type="component" value="Unassembled WGS sequence"/>
</dbReference>
<organism evidence="1 2">
    <name type="scientific">Pristionchus mayeri</name>
    <dbReference type="NCBI Taxonomy" id="1317129"/>
    <lineage>
        <taxon>Eukaryota</taxon>
        <taxon>Metazoa</taxon>
        <taxon>Ecdysozoa</taxon>
        <taxon>Nematoda</taxon>
        <taxon>Chromadorea</taxon>
        <taxon>Rhabditida</taxon>
        <taxon>Rhabditina</taxon>
        <taxon>Diplogasteromorpha</taxon>
        <taxon>Diplogasteroidea</taxon>
        <taxon>Neodiplogasteridae</taxon>
        <taxon>Pristionchus</taxon>
    </lineage>
</organism>
<accession>A0AAN5D2F4</accession>
<feature type="non-terminal residue" evidence="1">
    <location>
        <position position="159"/>
    </location>
</feature>
<dbReference type="EMBL" id="BTRK01000005">
    <property type="protein sequence ID" value="GMR55106.1"/>
    <property type="molecule type" value="Genomic_DNA"/>
</dbReference>
<dbReference type="AlphaFoldDB" id="A0AAN5D2F4"/>
<evidence type="ECO:0000313" key="1">
    <source>
        <dbReference type="EMBL" id="GMR55106.1"/>
    </source>
</evidence>
<comment type="caution">
    <text evidence="1">The sequence shown here is derived from an EMBL/GenBank/DDBJ whole genome shotgun (WGS) entry which is preliminary data.</text>
</comment>
<name>A0AAN5D2F4_9BILA</name>
<keyword evidence="2" id="KW-1185">Reference proteome</keyword>
<protein>
    <submittedName>
        <fullName evidence="1">Uncharacterized protein</fullName>
    </submittedName>
</protein>
<feature type="non-terminal residue" evidence="1">
    <location>
        <position position="1"/>
    </location>
</feature>
<sequence length="159" mass="18280">KSGCGCEETTVKREMADNIQLLAKNHGEAMAPFAPRIWQLAMQDMRTASMYNADDLWGVEVLPLIFDGFRKSDDAVDVHVRFDEYFQAPKAIIQKKKSDRFLHSLRVVLQKIPAKNISEQTMKEIENMVHEQFLGLEKRLSAPKETPWGKLEEATPYQQ</sequence>
<gene>
    <name evidence="1" type="ORF">PMAYCL1PPCAC_25301</name>
</gene>
<evidence type="ECO:0000313" key="2">
    <source>
        <dbReference type="Proteomes" id="UP001328107"/>
    </source>
</evidence>
<proteinExistence type="predicted"/>